<accession>A0A9N7NXS8</accession>
<dbReference type="OrthoDB" id="1211981at2759"/>
<dbReference type="CDD" id="cd06464">
    <property type="entry name" value="ACD_sHsps-like"/>
    <property type="match status" value="1"/>
</dbReference>
<evidence type="ECO:0000313" key="2">
    <source>
        <dbReference type="Proteomes" id="UP001153555"/>
    </source>
</evidence>
<organism evidence="1 2">
    <name type="scientific">Striga hermonthica</name>
    <name type="common">Purple witchweed</name>
    <name type="synonym">Buchnera hermonthica</name>
    <dbReference type="NCBI Taxonomy" id="68872"/>
    <lineage>
        <taxon>Eukaryota</taxon>
        <taxon>Viridiplantae</taxon>
        <taxon>Streptophyta</taxon>
        <taxon>Embryophyta</taxon>
        <taxon>Tracheophyta</taxon>
        <taxon>Spermatophyta</taxon>
        <taxon>Magnoliopsida</taxon>
        <taxon>eudicotyledons</taxon>
        <taxon>Gunneridae</taxon>
        <taxon>Pentapetalae</taxon>
        <taxon>asterids</taxon>
        <taxon>lamiids</taxon>
        <taxon>Lamiales</taxon>
        <taxon>Orobanchaceae</taxon>
        <taxon>Buchnereae</taxon>
        <taxon>Striga</taxon>
    </lineage>
</organism>
<comment type="caution">
    <text evidence="1">The sequence shown here is derived from an EMBL/GenBank/DDBJ whole genome shotgun (WGS) entry which is preliminary data.</text>
</comment>
<dbReference type="GO" id="GO:0005634">
    <property type="term" value="C:nucleus"/>
    <property type="evidence" value="ECO:0007669"/>
    <property type="project" value="TreeGrafter"/>
</dbReference>
<dbReference type="InterPro" id="IPR039321">
    <property type="entry name" value="IDM2/3-like"/>
</dbReference>
<proteinExistence type="predicted"/>
<dbReference type="PANTHER" id="PTHR34661">
    <property type="entry name" value="INCREASED DNA METHYLATION 3"/>
    <property type="match status" value="1"/>
</dbReference>
<keyword evidence="2" id="KW-1185">Reference proteome</keyword>
<name>A0A9N7NXS8_STRHE</name>
<sequence length="198" mass="21797">MDSLDTEKVKKIIWKRSKTELDTKADSANSSVTCKGRGEKRQCCDSRQVSSIPMHSNLAQPFVLPVLPTRKVDKWCSNISTVFTGTACRGTGPPVGTVDIGIGKFSYYFCIALPGVKHGPGEFYCHIQSDGKVRVEGVTSTGGKIVEKYSRVFEMKIQQQCPTGPFTLFFTLPGPVDPNKFFPTFRSDGIFEAIVSKT</sequence>
<dbReference type="Proteomes" id="UP001153555">
    <property type="component" value="Unassembled WGS sequence"/>
</dbReference>
<evidence type="ECO:0000313" key="1">
    <source>
        <dbReference type="EMBL" id="CAA0838486.1"/>
    </source>
</evidence>
<protein>
    <submittedName>
        <fullName evidence="1">Increased DNA methylation 3</fullName>
    </submittedName>
</protein>
<gene>
    <name evidence="1" type="ORF">SHERM_05094</name>
</gene>
<dbReference type="EMBL" id="CACSLK010030875">
    <property type="protein sequence ID" value="CAA0838486.1"/>
    <property type="molecule type" value="Genomic_DNA"/>
</dbReference>
<reference evidence="1" key="1">
    <citation type="submission" date="2019-12" db="EMBL/GenBank/DDBJ databases">
        <authorList>
            <person name="Scholes J."/>
        </authorList>
    </citation>
    <scope>NUCLEOTIDE SEQUENCE</scope>
</reference>
<dbReference type="PANTHER" id="PTHR34661:SF1">
    <property type="entry name" value="INCREASED DNA METHYLATION 3"/>
    <property type="match status" value="1"/>
</dbReference>
<dbReference type="AlphaFoldDB" id="A0A9N7NXS8"/>